<keyword evidence="8 11" id="KW-0067">ATP-binding</keyword>
<evidence type="ECO:0000256" key="1">
    <source>
        <dbReference type="ARBA" id="ARBA00001771"/>
    </source>
</evidence>
<keyword evidence="10 11" id="KW-0784">Thiamine biosynthesis</keyword>
<comment type="function">
    <text evidence="11">Catalyzes the phosphorylation of the hydroxyl group of 4-methyl-5-beta-hydroxyethylthiazole (THZ).</text>
</comment>
<evidence type="ECO:0000256" key="8">
    <source>
        <dbReference type="ARBA" id="ARBA00022840"/>
    </source>
</evidence>
<evidence type="ECO:0000256" key="5">
    <source>
        <dbReference type="ARBA" id="ARBA00022723"/>
    </source>
</evidence>
<evidence type="ECO:0000256" key="9">
    <source>
        <dbReference type="ARBA" id="ARBA00022842"/>
    </source>
</evidence>
<comment type="catalytic activity">
    <reaction evidence="1 11">
        <text>5-(2-hydroxyethyl)-4-methylthiazole + ATP = 4-methyl-5-(2-phosphooxyethyl)-thiazole + ADP + H(+)</text>
        <dbReference type="Rhea" id="RHEA:24212"/>
        <dbReference type="ChEBI" id="CHEBI:15378"/>
        <dbReference type="ChEBI" id="CHEBI:17957"/>
        <dbReference type="ChEBI" id="CHEBI:30616"/>
        <dbReference type="ChEBI" id="CHEBI:58296"/>
        <dbReference type="ChEBI" id="CHEBI:456216"/>
        <dbReference type="EC" id="2.7.1.50"/>
    </reaction>
</comment>
<organism evidence="12 13">
    <name type="scientific">Psychrobacillus faecigallinarum</name>
    <dbReference type="NCBI Taxonomy" id="2762235"/>
    <lineage>
        <taxon>Bacteria</taxon>
        <taxon>Bacillati</taxon>
        <taxon>Bacillota</taxon>
        <taxon>Bacilli</taxon>
        <taxon>Bacillales</taxon>
        <taxon>Bacillaceae</taxon>
        <taxon>Psychrobacillus</taxon>
    </lineage>
</organism>
<keyword evidence="9 11" id="KW-0460">Magnesium</keyword>
<dbReference type="CDD" id="cd01170">
    <property type="entry name" value="THZ_kinase"/>
    <property type="match status" value="1"/>
</dbReference>
<dbReference type="PRINTS" id="PR01099">
    <property type="entry name" value="HYETHTZKNASE"/>
</dbReference>
<sequence>MSLQKINLQKPLVHCITNYVVANFTANGLLAIGASPVMADAVKEAAEMASKSNALLLNIGTLNEQTIKSMLLAGNSANVKNIPIVFDPVGAGATNFRLETTMEILQQLKINLIRCNVGELAAIAGVTWQAKGVDSGVGELDVAETAMHVANKYNCLVIVTGKQDVITDGIRIEWIVGGHEKVTKMTGSGCLLSALCAAELASCENAFEDLANLLRDYKQASSNAYSTIGTFHMNFLNQLEYLAEGHQ</sequence>
<evidence type="ECO:0000256" key="2">
    <source>
        <dbReference type="ARBA" id="ARBA00001946"/>
    </source>
</evidence>
<dbReference type="HAMAP" id="MF_00228">
    <property type="entry name" value="Thz_kinase"/>
    <property type="match status" value="1"/>
</dbReference>
<evidence type="ECO:0000256" key="11">
    <source>
        <dbReference type="HAMAP-Rule" id="MF_00228"/>
    </source>
</evidence>
<dbReference type="PIRSF" id="PIRSF000513">
    <property type="entry name" value="Thz_kinase"/>
    <property type="match status" value="1"/>
</dbReference>
<evidence type="ECO:0000256" key="7">
    <source>
        <dbReference type="ARBA" id="ARBA00022777"/>
    </source>
</evidence>
<dbReference type="GO" id="GO:0004417">
    <property type="term" value="F:hydroxyethylthiazole kinase activity"/>
    <property type="evidence" value="ECO:0007669"/>
    <property type="project" value="UniProtKB-EC"/>
</dbReference>
<dbReference type="SUPFAM" id="SSF53613">
    <property type="entry name" value="Ribokinase-like"/>
    <property type="match status" value="1"/>
</dbReference>
<keyword evidence="13" id="KW-1185">Reference proteome</keyword>
<evidence type="ECO:0000256" key="6">
    <source>
        <dbReference type="ARBA" id="ARBA00022741"/>
    </source>
</evidence>
<dbReference type="EC" id="2.7.1.50" evidence="11"/>
<comment type="caution">
    <text evidence="12">The sequence shown here is derived from an EMBL/GenBank/DDBJ whole genome shotgun (WGS) entry which is preliminary data.</text>
</comment>
<feature type="binding site" evidence="11">
    <location>
        <position position="187"/>
    </location>
    <ligand>
        <name>substrate</name>
    </ligand>
</feature>
<dbReference type="InterPro" id="IPR029056">
    <property type="entry name" value="Ribokinase-like"/>
</dbReference>
<evidence type="ECO:0000313" key="13">
    <source>
        <dbReference type="Proteomes" id="UP000640786"/>
    </source>
</evidence>
<dbReference type="Pfam" id="PF02110">
    <property type="entry name" value="HK"/>
    <property type="match status" value="1"/>
</dbReference>
<comment type="cofactor">
    <cofactor evidence="2 11">
        <name>Mg(2+)</name>
        <dbReference type="ChEBI" id="CHEBI:18420"/>
    </cofactor>
</comment>
<protein>
    <recommendedName>
        <fullName evidence="11">Hydroxyethylthiazole kinase</fullName>
        <ecNumber evidence="11">2.7.1.50</ecNumber>
    </recommendedName>
    <alternativeName>
        <fullName evidence="11">4-methyl-5-beta-hydroxyethylthiazole kinase</fullName>
        <shortName evidence="11">TH kinase</shortName>
        <shortName evidence="11">Thz kinase</shortName>
    </alternativeName>
</protein>
<dbReference type="EMBL" id="JACSQO010000011">
    <property type="protein sequence ID" value="MBD7945917.1"/>
    <property type="molecule type" value="Genomic_DNA"/>
</dbReference>
<keyword evidence="4 11" id="KW-0808">Transferase</keyword>
<feature type="binding site" evidence="11">
    <location>
        <position position="160"/>
    </location>
    <ligand>
        <name>ATP</name>
        <dbReference type="ChEBI" id="CHEBI:30616"/>
    </ligand>
</feature>
<dbReference type="NCBIfam" id="NF006830">
    <property type="entry name" value="PRK09355.1"/>
    <property type="match status" value="1"/>
</dbReference>
<gene>
    <name evidence="11 12" type="primary">thiM</name>
    <name evidence="12" type="ORF">H9650_17555</name>
</gene>
<keyword evidence="7 11" id="KW-0418">Kinase</keyword>
<evidence type="ECO:0000256" key="3">
    <source>
        <dbReference type="ARBA" id="ARBA00004868"/>
    </source>
</evidence>
<comment type="similarity">
    <text evidence="11">Belongs to the Thz kinase family.</text>
</comment>
<comment type="pathway">
    <text evidence="3 11">Cofactor biosynthesis; thiamine diphosphate biosynthesis; 4-methyl-5-(2-phosphoethyl)-thiazole from 5-(2-hydroxyethyl)-4-methylthiazole: step 1/1.</text>
</comment>
<keyword evidence="6 11" id="KW-0547">Nucleotide-binding</keyword>
<evidence type="ECO:0000256" key="10">
    <source>
        <dbReference type="ARBA" id="ARBA00022977"/>
    </source>
</evidence>
<dbReference type="Proteomes" id="UP000640786">
    <property type="component" value="Unassembled WGS sequence"/>
</dbReference>
<dbReference type="RefSeq" id="WP_144542043.1">
    <property type="nucleotide sequence ID" value="NZ_JACSQO010000011.1"/>
</dbReference>
<reference evidence="12 13" key="1">
    <citation type="submission" date="2020-08" db="EMBL/GenBank/DDBJ databases">
        <title>A Genomic Blueprint of the Chicken Gut Microbiome.</title>
        <authorList>
            <person name="Gilroy R."/>
            <person name="Ravi A."/>
            <person name="Getino M."/>
            <person name="Pursley I."/>
            <person name="Horton D.L."/>
            <person name="Alikhan N.-F."/>
            <person name="Baker D."/>
            <person name="Gharbi K."/>
            <person name="Hall N."/>
            <person name="Watson M."/>
            <person name="Adriaenssens E.M."/>
            <person name="Foster-Nyarko E."/>
            <person name="Jarju S."/>
            <person name="Secka A."/>
            <person name="Antonio M."/>
            <person name="Oren A."/>
            <person name="Chaudhuri R."/>
            <person name="La Ragione R.M."/>
            <person name="Hildebrand F."/>
            <person name="Pallen M.J."/>
        </authorList>
    </citation>
    <scope>NUCLEOTIDE SEQUENCE [LARGE SCALE GENOMIC DNA]</scope>
    <source>
        <strain evidence="12 13">Sa2BUA9</strain>
    </source>
</reference>
<feature type="binding site" evidence="11">
    <location>
        <position position="38"/>
    </location>
    <ligand>
        <name>substrate</name>
    </ligand>
</feature>
<evidence type="ECO:0000313" key="12">
    <source>
        <dbReference type="EMBL" id="MBD7945917.1"/>
    </source>
</evidence>
<accession>A0ABR8RDP5</accession>
<dbReference type="NCBIfam" id="TIGR00694">
    <property type="entry name" value="thiM"/>
    <property type="match status" value="1"/>
</dbReference>
<evidence type="ECO:0000256" key="4">
    <source>
        <dbReference type="ARBA" id="ARBA00022679"/>
    </source>
</evidence>
<dbReference type="InterPro" id="IPR000417">
    <property type="entry name" value="Hyethyz_kinase"/>
</dbReference>
<proteinExistence type="inferred from homology"/>
<name>A0ABR8RDP5_9BACI</name>
<dbReference type="Gene3D" id="3.40.1190.20">
    <property type="match status" value="1"/>
</dbReference>
<keyword evidence="5 11" id="KW-0479">Metal-binding</keyword>
<feature type="binding site" evidence="11">
    <location>
        <position position="114"/>
    </location>
    <ligand>
        <name>ATP</name>
        <dbReference type="ChEBI" id="CHEBI:30616"/>
    </ligand>
</feature>